<dbReference type="Proteomes" id="UP001306508">
    <property type="component" value="Unassembled WGS sequence"/>
</dbReference>
<keyword evidence="6 8" id="KW-0443">Lipid metabolism</keyword>
<dbReference type="Pfam" id="PF00388">
    <property type="entry name" value="PI-PLC-X"/>
    <property type="match status" value="1"/>
</dbReference>
<dbReference type="PANTHER" id="PTHR10336:SF36">
    <property type="entry name" value="1-PHOSPHATIDYLINOSITOL 4,5-BISPHOSPHATE PHOSPHODIESTERASE BETA-4"/>
    <property type="match status" value="1"/>
</dbReference>
<accession>A0AAN8A7F0</accession>
<reference evidence="12" key="1">
    <citation type="submission" date="2023-07" db="EMBL/GenBank/DDBJ databases">
        <title>A draft genome of Kazachstania heterogenica Y-27499.</title>
        <authorList>
            <person name="Donic C."/>
            <person name="Kralova J.S."/>
            <person name="Fidel L."/>
            <person name="Ben-Dor S."/>
            <person name="Jung S."/>
        </authorList>
    </citation>
    <scope>NUCLEOTIDE SEQUENCE [LARGE SCALE GENOMIC DNA]</scope>
    <source>
        <strain evidence="12">Y27499</strain>
    </source>
</reference>
<dbReference type="PROSITE" id="PS50007">
    <property type="entry name" value="PIPLC_X_DOMAIN"/>
    <property type="match status" value="1"/>
</dbReference>
<evidence type="ECO:0000256" key="8">
    <source>
        <dbReference type="RuleBase" id="RU361133"/>
    </source>
</evidence>
<evidence type="ECO:0000256" key="2">
    <source>
        <dbReference type="ARBA" id="ARBA00012368"/>
    </source>
</evidence>
<evidence type="ECO:0000313" key="12">
    <source>
        <dbReference type="Proteomes" id="UP001306508"/>
    </source>
</evidence>
<dbReference type="InterPro" id="IPR011993">
    <property type="entry name" value="PH-like_dom_sf"/>
</dbReference>
<dbReference type="Gene3D" id="2.60.40.150">
    <property type="entry name" value="C2 domain"/>
    <property type="match status" value="1"/>
</dbReference>
<feature type="domain" description="PI-PLC Y-box" evidence="9">
    <location>
        <begin position="592"/>
        <end position="710"/>
    </location>
</feature>
<dbReference type="InterPro" id="IPR035892">
    <property type="entry name" value="C2_domain_sf"/>
</dbReference>
<evidence type="ECO:0000259" key="9">
    <source>
        <dbReference type="PROSITE" id="PS50008"/>
    </source>
</evidence>
<dbReference type="PRINTS" id="PR00390">
    <property type="entry name" value="PHPHLIPASEC"/>
</dbReference>
<feature type="domain" description="EF-hand" evidence="10">
    <location>
        <begin position="245"/>
        <end position="280"/>
    </location>
</feature>
<dbReference type="CDD" id="cd08598">
    <property type="entry name" value="PI-PLC1c_yeast"/>
    <property type="match status" value="1"/>
</dbReference>
<dbReference type="InterPro" id="IPR018247">
    <property type="entry name" value="EF_Hand_1_Ca_BS"/>
</dbReference>
<dbReference type="GO" id="GO:0005509">
    <property type="term" value="F:calcium ion binding"/>
    <property type="evidence" value="ECO:0007669"/>
    <property type="project" value="InterPro"/>
</dbReference>
<dbReference type="PROSITE" id="PS50222">
    <property type="entry name" value="EF_HAND_2"/>
    <property type="match status" value="1"/>
</dbReference>
<dbReference type="PANTHER" id="PTHR10336">
    <property type="entry name" value="PHOSPHOINOSITIDE-SPECIFIC PHOSPHOLIPASE C FAMILY PROTEIN"/>
    <property type="match status" value="1"/>
</dbReference>
<dbReference type="SUPFAM" id="SSF50729">
    <property type="entry name" value="PH domain-like"/>
    <property type="match status" value="1"/>
</dbReference>
<gene>
    <name evidence="11" type="ORF">RI543_004758</name>
</gene>
<dbReference type="GO" id="GO:0048015">
    <property type="term" value="P:phosphatidylinositol-mediated signaling"/>
    <property type="evidence" value="ECO:0007669"/>
    <property type="project" value="TreeGrafter"/>
</dbReference>
<evidence type="ECO:0000256" key="7">
    <source>
        <dbReference type="ARBA" id="ARBA00023224"/>
    </source>
</evidence>
<feature type="non-terminal residue" evidence="11">
    <location>
        <position position="869"/>
    </location>
</feature>
<proteinExistence type="predicted"/>
<comment type="caution">
    <text evidence="11">The sequence shown here is derived from an EMBL/GenBank/DDBJ whole genome shotgun (WGS) entry which is preliminary data.</text>
</comment>
<evidence type="ECO:0000313" key="11">
    <source>
        <dbReference type="EMBL" id="KAK5774000.1"/>
    </source>
</evidence>
<keyword evidence="12" id="KW-1185">Reference proteome</keyword>
<dbReference type="Gene3D" id="1.10.238.10">
    <property type="entry name" value="EF-hand"/>
    <property type="match status" value="2"/>
</dbReference>
<keyword evidence="5 8" id="KW-0442">Lipid degradation</keyword>
<dbReference type="Pfam" id="PF09279">
    <property type="entry name" value="EF-hand_like"/>
    <property type="match status" value="1"/>
</dbReference>
<dbReference type="AlphaFoldDB" id="A0AAN8A7F0"/>
<dbReference type="InterPro" id="IPR011992">
    <property type="entry name" value="EF-hand-dom_pair"/>
</dbReference>
<keyword evidence="3 8" id="KW-0378">Hydrolase</keyword>
<evidence type="ECO:0000256" key="1">
    <source>
        <dbReference type="ARBA" id="ARBA00001913"/>
    </source>
</evidence>
<comment type="cofactor">
    <cofactor evidence="1">
        <name>Ca(2+)</name>
        <dbReference type="ChEBI" id="CHEBI:29108"/>
    </cofactor>
</comment>
<dbReference type="SMART" id="SM00148">
    <property type="entry name" value="PLCXc"/>
    <property type="match status" value="1"/>
</dbReference>
<dbReference type="CDD" id="cd13360">
    <property type="entry name" value="PH_PLC_fungal"/>
    <property type="match status" value="1"/>
</dbReference>
<dbReference type="SUPFAM" id="SSF47473">
    <property type="entry name" value="EF-hand"/>
    <property type="match status" value="1"/>
</dbReference>
<dbReference type="InterPro" id="IPR000909">
    <property type="entry name" value="PLipase_C_PInositol-sp_X_dom"/>
</dbReference>
<dbReference type="GO" id="GO:0004435">
    <property type="term" value="F:phosphatidylinositol-4,5-bisphosphate phospholipase C activity"/>
    <property type="evidence" value="ECO:0007669"/>
    <property type="project" value="UniProtKB-EC"/>
</dbReference>
<dbReference type="SUPFAM" id="SSF51695">
    <property type="entry name" value="PLC-like phosphodiesterases"/>
    <property type="match status" value="1"/>
</dbReference>
<protein>
    <recommendedName>
        <fullName evidence="2 8">Phosphoinositide phospholipase C</fullName>
        <ecNumber evidence="2 8">3.1.4.11</ecNumber>
    </recommendedName>
</protein>
<name>A0AAN8A7F0_9SACH</name>
<sequence length="869" mass="100661">MSLIKEPQTIYVEETERHDVTKDSLSLVSPVDTKLNVTVSENQHIPSLNTGTSLGPLTHTNSFSDVFNVLKPEHNLLTNELFKFSKVLQTNGVYLTKVTRSEHKLYCFKLNQNNSKILWKSNVKYICLDSIKDIRIGHMASNYMEEYGVTFNTKWITLLYITNKKLKVFHAIAKTEEDFHVFYRCICGIVKVRKDLMESMSLPDHERFAQIHWHNIVSFSKDDQLKDTLTFEQVKTLCDKFHIYCSVTHLKSIFDKADNNHNHLLNFSEFQHFVKLLKERHELTEIWKTISWNKKTINLLQFSDFMRTVQGEKDMTDHQLQQVFNEYAENGLITQDSFTRFLNDQPYLHDIVQSTDYSKPLNHYFIASSHNTYLLGKQYAETPSVEGYVQALQQGCRCVEIDIWDGEAGPVVCHGILTASIPLLNVVKIIKKYAFIVSPYPLILSLEVHCNKENQQRISQILKETLDNMIYNEFNKNTMKSLPSPNDLKHRIIIKVKKPRNLFTKNMNPNNLTDSTSKNYSSSSIYEYTSFSFSSSNDSEIDSITDMLMKEKRNDDVSQLKLIPNVTTTSISRIKRMGLKKKAEISTSIFEISNIHGLKFRNFSLPESKTIAHCFSLNEKKFESLQKDPNQVLSMDKHNRRFLMRIYPHSLRYNSTNFNPIKFWKSGVQMVATNWQTNDVGQQINLAMFQSTNQKNTLIHSGYVLKPEPLLQTVSKIKEIPEIYNQFNQKNLNGYYIQLKILSGQLLPRLKKDSKTTNNFGLYVSVEFITDDLNSSLIKPLSIIKNGTLISETSAYSLIKEGNGFNPVWDMELSIQLKKLYFVFLRLVVKTNDTSLATCCIKLDYLKRGYRHIPLYSLEGERIIDSTQP</sequence>
<dbReference type="InterPro" id="IPR015359">
    <property type="entry name" value="PLC_EF-hand-like"/>
</dbReference>
<dbReference type="Pfam" id="PF00387">
    <property type="entry name" value="PI-PLC-Y"/>
    <property type="match status" value="1"/>
</dbReference>
<evidence type="ECO:0000256" key="3">
    <source>
        <dbReference type="ARBA" id="ARBA00022801"/>
    </source>
</evidence>
<dbReference type="EC" id="3.1.4.11" evidence="2 8"/>
<dbReference type="Gene3D" id="2.30.29.30">
    <property type="entry name" value="Pleckstrin-homology domain (PH domain)/Phosphotyrosine-binding domain (PTB)"/>
    <property type="match status" value="1"/>
</dbReference>
<evidence type="ECO:0000256" key="6">
    <source>
        <dbReference type="ARBA" id="ARBA00023098"/>
    </source>
</evidence>
<dbReference type="InterPro" id="IPR001192">
    <property type="entry name" value="PI-PLC_fam"/>
</dbReference>
<keyword evidence="4" id="KW-0106">Calcium</keyword>
<evidence type="ECO:0000256" key="5">
    <source>
        <dbReference type="ARBA" id="ARBA00022963"/>
    </source>
</evidence>
<dbReference type="SMART" id="SM00239">
    <property type="entry name" value="C2"/>
    <property type="match status" value="1"/>
</dbReference>
<dbReference type="InterPro" id="IPR001711">
    <property type="entry name" value="PLipase_C_Pinositol-sp_Y"/>
</dbReference>
<dbReference type="PROSITE" id="PS50008">
    <property type="entry name" value="PIPLC_Y_DOMAIN"/>
    <property type="match status" value="1"/>
</dbReference>
<evidence type="ECO:0000259" key="10">
    <source>
        <dbReference type="PROSITE" id="PS50222"/>
    </source>
</evidence>
<comment type="catalytic activity">
    <reaction evidence="8">
        <text>a 1,2-diacyl-sn-glycero-3-phospho-(1D-myo-inositol-4,5-bisphosphate) + H2O = 1D-myo-inositol 1,4,5-trisphosphate + a 1,2-diacyl-sn-glycerol + H(+)</text>
        <dbReference type="Rhea" id="RHEA:33179"/>
        <dbReference type="ChEBI" id="CHEBI:15377"/>
        <dbReference type="ChEBI" id="CHEBI:15378"/>
        <dbReference type="ChEBI" id="CHEBI:17815"/>
        <dbReference type="ChEBI" id="CHEBI:58456"/>
        <dbReference type="ChEBI" id="CHEBI:203600"/>
        <dbReference type="EC" id="3.1.4.11"/>
    </reaction>
</comment>
<evidence type="ECO:0000256" key="4">
    <source>
        <dbReference type="ARBA" id="ARBA00022837"/>
    </source>
</evidence>
<dbReference type="Gene3D" id="3.20.20.190">
    <property type="entry name" value="Phosphatidylinositol (PI) phosphodiesterase"/>
    <property type="match status" value="1"/>
</dbReference>
<dbReference type="InterPro" id="IPR000008">
    <property type="entry name" value="C2_dom"/>
</dbReference>
<dbReference type="SMART" id="SM00149">
    <property type="entry name" value="PLCYc"/>
    <property type="match status" value="1"/>
</dbReference>
<dbReference type="EMBL" id="JAWIZZ010000059">
    <property type="protein sequence ID" value="KAK5774000.1"/>
    <property type="molecule type" value="Genomic_DNA"/>
</dbReference>
<keyword evidence="7" id="KW-0807">Transducer</keyword>
<dbReference type="PROSITE" id="PS00018">
    <property type="entry name" value="EF_HAND_1"/>
    <property type="match status" value="1"/>
</dbReference>
<dbReference type="GO" id="GO:0051209">
    <property type="term" value="P:release of sequestered calcium ion into cytosol"/>
    <property type="evidence" value="ECO:0007669"/>
    <property type="project" value="TreeGrafter"/>
</dbReference>
<dbReference type="InterPro" id="IPR002048">
    <property type="entry name" value="EF_hand_dom"/>
</dbReference>
<organism evidence="11 12">
    <name type="scientific">Arxiozyma heterogenica</name>
    <dbReference type="NCBI Taxonomy" id="278026"/>
    <lineage>
        <taxon>Eukaryota</taxon>
        <taxon>Fungi</taxon>
        <taxon>Dikarya</taxon>
        <taxon>Ascomycota</taxon>
        <taxon>Saccharomycotina</taxon>
        <taxon>Saccharomycetes</taxon>
        <taxon>Saccharomycetales</taxon>
        <taxon>Saccharomycetaceae</taxon>
        <taxon>Arxiozyma</taxon>
    </lineage>
</organism>
<dbReference type="SUPFAM" id="SSF49562">
    <property type="entry name" value="C2 domain (Calcium/lipid-binding domain, CaLB)"/>
    <property type="match status" value="1"/>
</dbReference>
<dbReference type="CDD" id="cd00275">
    <property type="entry name" value="C2_PLC_like"/>
    <property type="match status" value="1"/>
</dbReference>
<dbReference type="InterPro" id="IPR017946">
    <property type="entry name" value="PLC-like_Pdiesterase_TIM-brl"/>
</dbReference>
<dbReference type="InterPro" id="IPR037755">
    <property type="entry name" value="Plc1_PH"/>
</dbReference>
<dbReference type="GO" id="GO:0016042">
    <property type="term" value="P:lipid catabolic process"/>
    <property type="evidence" value="ECO:0007669"/>
    <property type="project" value="UniProtKB-KW"/>
</dbReference>